<comment type="caution">
    <text evidence="1">The sequence shown here is derived from an EMBL/GenBank/DDBJ whole genome shotgun (WGS) entry which is preliminary data.</text>
</comment>
<evidence type="ECO:0008006" key="3">
    <source>
        <dbReference type="Google" id="ProtNLM"/>
    </source>
</evidence>
<protein>
    <recommendedName>
        <fullName evidence="3">DUF3304 domain-containing protein</fullName>
    </recommendedName>
</protein>
<evidence type="ECO:0000313" key="1">
    <source>
        <dbReference type="EMBL" id="OLS62629.1"/>
    </source>
</evidence>
<accession>A0A1Q9R5D5</accession>
<sequence>MKPRSWDSTRPRERACLKARGLVLMLAGLSCVVAGGGVQARIMGINHTHWAINHFAVDGHSGLDIIGPWQGGGGGHISLPSEWLPGMTVRVDWETGVGSSAGFPGFADRTKYLAWIAQADAQKRQHSKFAPVPDYTNQKVCGVTVHFLPCDEIQVTTSCYGYGHPDYPIKTPLRLPEPQSCPALSESAPAQGAPL</sequence>
<organism evidence="1 2">
    <name type="scientific">Pseudomonas putida</name>
    <name type="common">Arthrobacter siderocapsulatus</name>
    <dbReference type="NCBI Taxonomy" id="303"/>
    <lineage>
        <taxon>Bacteria</taxon>
        <taxon>Pseudomonadati</taxon>
        <taxon>Pseudomonadota</taxon>
        <taxon>Gammaproteobacteria</taxon>
        <taxon>Pseudomonadales</taxon>
        <taxon>Pseudomonadaceae</taxon>
        <taxon>Pseudomonas</taxon>
    </lineage>
</organism>
<dbReference type="PROSITE" id="PS51257">
    <property type="entry name" value="PROKAR_LIPOPROTEIN"/>
    <property type="match status" value="1"/>
</dbReference>
<gene>
    <name evidence="1" type="ORF">PSEMO_23910</name>
</gene>
<name>A0A1Q9R5D5_PSEPU</name>
<dbReference type="Pfam" id="PF11745">
    <property type="entry name" value="DUF3304"/>
    <property type="match status" value="1"/>
</dbReference>
<reference evidence="1 2" key="1">
    <citation type="submission" date="2016-10" db="EMBL/GenBank/DDBJ databases">
        <title>Genome Sequence of Pseudomonas putida GM4FR.</title>
        <authorList>
            <person name="Poehlein A."/>
            <person name="Wemheuer F."/>
            <person name="Hollensteiner J."/>
            <person name="Wemheuer B."/>
        </authorList>
    </citation>
    <scope>NUCLEOTIDE SEQUENCE [LARGE SCALE GENOMIC DNA]</scope>
    <source>
        <strain evidence="1 2">GM4FR</strain>
    </source>
</reference>
<evidence type="ECO:0000313" key="2">
    <source>
        <dbReference type="Proteomes" id="UP000186736"/>
    </source>
</evidence>
<dbReference type="Proteomes" id="UP000186736">
    <property type="component" value="Unassembled WGS sequence"/>
</dbReference>
<proteinExistence type="predicted"/>
<dbReference type="InterPro" id="IPR021733">
    <property type="entry name" value="DUF3304"/>
</dbReference>
<dbReference type="AlphaFoldDB" id="A0A1Q9R5D5"/>
<dbReference type="EMBL" id="MKZO01000020">
    <property type="protein sequence ID" value="OLS62629.1"/>
    <property type="molecule type" value="Genomic_DNA"/>
</dbReference>